<dbReference type="AlphaFoldDB" id="A0AAN6Z9K9"/>
<dbReference type="EMBL" id="MU853223">
    <property type="protein sequence ID" value="KAK4129683.1"/>
    <property type="molecule type" value="Genomic_DNA"/>
</dbReference>
<comment type="caution">
    <text evidence="2">The sequence shown here is derived from an EMBL/GenBank/DDBJ whole genome shotgun (WGS) entry which is preliminary data.</text>
</comment>
<organism evidence="2 3">
    <name type="scientific">Parathielavia appendiculata</name>
    <dbReference type="NCBI Taxonomy" id="2587402"/>
    <lineage>
        <taxon>Eukaryota</taxon>
        <taxon>Fungi</taxon>
        <taxon>Dikarya</taxon>
        <taxon>Ascomycota</taxon>
        <taxon>Pezizomycotina</taxon>
        <taxon>Sordariomycetes</taxon>
        <taxon>Sordariomycetidae</taxon>
        <taxon>Sordariales</taxon>
        <taxon>Chaetomiaceae</taxon>
        <taxon>Parathielavia</taxon>
    </lineage>
</organism>
<protein>
    <submittedName>
        <fullName evidence="2">Uncharacterized protein</fullName>
    </submittedName>
</protein>
<reference evidence="2" key="1">
    <citation type="journal article" date="2023" name="Mol. Phylogenet. Evol.">
        <title>Genome-scale phylogeny and comparative genomics of the fungal order Sordariales.</title>
        <authorList>
            <person name="Hensen N."/>
            <person name="Bonometti L."/>
            <person name="Westerberg I."/>
            <person name="Brannstrom I.O."/>
            <person name="Guillou S."/>
            <person name="Cros-Aarteil S."/>
            <person name="Calhoun S."/>
            <person name="Haridas S."/>
            <person name="Kuo A."/>
            <person name="Mondo S."/>
            <person name="Pangilinan J."/>
            <person name="Riley R."/>
            <person name="LaButti K."/>
            <person name="Andreopoulos B."/>
            <person name="Lipzen A."/>
            <person name="Chen C."/>
            <person name="Yan M."/>
            <person name="Daum C."/>
            <person name="Ng V."/>
            <person name="Clum A."/>
            <person name="Steindorff A."/>
            <person name="Ohm R.A."/>
            <person name="Martin F."/>
            <person name="Silar P."/>
            <person name="Natvig D.O."/>
            <person name="Lalanne C."/>
            <person name="Gautier V."/>
            <person name="Ament-Velasquez S.L."/>
            <person name="Kruys A."/>
            <person name="Hutchinson M.I."/>
            <person name="Powell A.J."/>
            <person name="Barry K."/>
            <person name="Miller A.N."/>
            <person name="Grigoriev I.V."/>
            <person name="Debuchy R."/>
            <person name="Gladieux P."/>
            <person name="Hiltunen Thoren M."/>
            <person name="Johannesson H."/>
        </authorList>
    </citation>
    <scope>NUCLEOTIDE SEQUENCE</scope>
    <source>
        <strain evidence="2">CBS 731.68</strain>
    </source>
</reference>
<gene>
    <name evidence="2" type="ORF">N657DRAFT_90783</name>
</gene>
<accession>A0AAN6Z9K9</accession>
<keyword evidence="1" id="KW-1133">Transmembrane helix</keyword>
<sequence>MLTPVPQCGATVYFILIVLFNILSRLNRTIQGLDLMAEPGLQTRERTSTHMAISFESLPAFSHVLELREFWESRLLEVRLGTSTNVCIPTRVASSTSGRSGLSEPGFNINRLYLPSPLAKAQGTRYIRSFLG</sequence>
<keyword evidence="1" id="KW-0812">Transmembrane</keyword>
<feature type="transmembrane region" description="Helical" evidence="1">
    <location>
        <begin position="6"/>
        <end position="23"/>
    </location>
</feature>
<keyword evidence="1" id="KW-0472">Membrane</keyword>
<keyword evidence="3" id="KW-1185">Reference proteome</keyword>
<dbReference type="GeneID" id="87834363"/>
<evidence type="ECO:0000313" key="2">
    <source>
        <dbReference type="EMBL" id="KAK4129683.1"/>
    </source>
</evidence>
<proteinExistence type="predicted"/>
<dbReference type="RefSeq" id="XP_062653454.1">
    <property type="nucleotide sequence ID" value="XM_062797584.1"/>
</dbReference>
<name>A0AAN6Z9K9_9PEZI</name>
<dbReference type="Proteomes" id="UP001302602">
    <property type="component" value="Unassembled WGS sequence"/>
</dbReference>
<reference evidence="2" key="2">
    <citation type="submission" date="2023-05" db="EMBL/GenBank/DDBJ databases">
        <authorList>
            <consortium name="Lawrence Berkeley National Laboratory"/>
            <person name="Steindorff A."/>
            <person name="Hensen N."/>
            <person name="Bonometti L."/>
            <person name="Westerberg I."/>
            <person name="Brannstrom I.O."/>
            <person name="Guillou S."/>
            <person name="Cros-Aarteil S."/>
            <person name="Calhoun S."/>
            <person name="Haridas S."/>
            <person name="Kuo A."/>
            <person name="Mondo S."/>
            <person name="Pangilinan J."/>
            <person name="Riley R."/>
            <person name="Labutti K."/>
            <person name="Andreopoulos B."/>
            <person name="Lipzen A."/>
            <person name="Chen C."/>
            <person name="Yanf M."/>
            <person name="Daum C."/>
            <person name="Ng V."/>
            <person name="Clum A."/>
            <person name="Ohm R."/>
            <person name="Martin F."/>
            <person name="Silar P."/>
            <person name="Natvig D."/>
            <person name="Lalanne C."/>
            <person name="Gautier V."/>
            <person name="Ament-Velasquez S.L."/>
            <person name="Kruys A."/>
            <person name="Hutchinson M.I."/>
            <person name="Powell A.J."/>
            <person name="Barry K."/>
            <person name="Miller A.N."/>
            <person name="Grigoriev I.V."/>
            <person name="Debuchy R."/>
            <person name="Gladieux P."/>
            <person name="Thoren M.H."/>
            <person name="Johannesson H."/>
        </authorList>
    </citation>
    <scope>NUCLEOTIDE SEQUENCE</scope>
    <source>
        <strain evidence="2">CBS 731.68</strain>
    </source>
</reference>
<evidence type="ECO:0000313" key="3">
    <source>
        <dbReference type="Proteomes" id="UP001302602"/>
    </source>
</evidence>
<evidence type="ECO:0000256" key="1">
    <source>
        <dbReference type="SAM" id="Phobius"/>
    </source>
</evidence>